<evidence type="ECO:0000313" key="2">
    <source>
        <dbReference type="Proteomes" id="UP000652760"/>
    </source>
</evidence>
<comment type="caution">
    <text evidence="1">The sequence shown here is derived from an EMBL/GenBank/DDBJ whole genome shotgun (WGS) entry which is preliminary data.</text>
</comment>
<name>A0ABS1FBN5_9PROT</name>
<dbReference type="SUPFAM" id="SSF53335">
    <property type="entry name" value="S-adenosyl-L-methionine-dependent methyltransferases"/>
    <property type="match status" value="1"/>
</dbReference>
<proteinExistence type="predicted"/>
<keyword evidence="1" id="KW-0808">Transferase</keyword>
<keyword evidence="2" id="KW-1185">Reference proteome</keyword>
<accession>A0ABS1FBN5</accession>
<evidence type="ECO:0000313" key="1">
    <source>
        <dbReference type="EMBL" id="MBK1840792.1"/>
    </source>
</evidence>
<organism evidence="1 2">
    <name type="scientific">Azospirillum endophyticum</name>
    <dbReference type="NCBI Taxonomy" id="2800326"/>
    <lineage>
        <taxon>Bacteria</taxon>
        <taxon>Pseudomonadati</taxon>
        <taxon>Pseudomonadota</taxon>
        <taxon>Alphaproteobacteria</taxon>
        <taxon>Rhodospirillales</taxon>
        <taxon>Azospirillaceae</taxon>
        <taxon>Azospirillum</taxon>
    </lineage>
</organism>
<dbReference type="InterPro" id="IPR029063">
    <property type="entry name" value="SAM-dependent_MTases_sf"/>
</dbReference>
<protein>
    <submittedName>
        <fullName evidence="1">Class I SAM-dependent methyltransferase</fullName>
    </submittedName>
</protein>
<dbReference type="Proteomes" id="UP000652760">
    <property type="component" value="Unassembled WGS sequence"/>
</dbReference>
<sequence>MVTYLLHEPACPLCGHHDREPLVPTVKFSDHGYATVLPAVSVSVCLNCGLIHEFPQVNLVESKDYTEKHYYNQTNRIADHDAMQRRLNPLRWEVLQSRLPWSSINRAIDVGASGAWSAWVKQQHPSASSVLVEPSAEAIAWCRAEYPEVEAHHAIIETYRDPVGTCDLITFFYSLYMLSDPLETLRRCHDLLSEEGRLVICISHVLLETKIWGHGRVVPWVDMEFFVRGAPLVYYSRHSLARMVETAGFHVLETLVDQLPTESEHNGRQEYYLIARRRKPDDPPAQPLSAPEHVAWSRSFVLDFCRRASEKSVALLFQSRPINRIHLVYDDAIYRDWVLDILRPHGVPVETHRLDPANSGIPDGVRDEPGVVLLNSSPVAIGVGKFNAAARHAHAAACVAPWKEGQYGYYADVENGKRVFTKAFLPIRDHGADIFPFDVHPIDLVHPAPASV</sequence>
<dbReference type="RefSeq" id="WP_200197515.1">
    <property type="nucleotide sequence ID" value="NZ_JAENHM010000069.1"/>
</dbReference>
<dbReference type="GO" id="GO:0008168">
    <property type="term" value="F:methyltransferase activity"/>
    <property type="evidence" value="ECO:0007669"/>
    <property type="project" value="UniProtKB-KW"/>
</dbReference>
<dbReference type="Pfam" id="PF13489">
    <property type="entry name" value="Methyltransf_23"/>
    <property type="match status" value="1"/>
</dbReference>
<reference evidence="2" key="1">
    <citation type="submission" date="2021-01" db="EMBL/GenBank/DDBJ databases">
        <title>Genome public.</title>
        <authorList>
            <person name="Liu C."/>
            <person name="Sun Q."/>
        </authorList>
    </citation>
    <scope>NUCLEOTIDE SEQUENCE [LARGE SCALE GENOMIC DNA]</scope>
    <source>
        <strain evidence="2">YIM B02556</strain>
    </source>
</reference>
<dbReference type="GO" id="GO:0032259">
    <property type="term" value="P:methylation"/>
    <property type="evidence" value="ECO:0007669"/>
    <property type="project" value="UniProtKB-KW"/>
</dbReference>
<dbReference type="PANTHER" id="PTHR43861">
    <property type="entry name" value="TRANS-ACONITATE 2-METHYLTRANSFERASE-RELATED"/>
    <property type="match status" value="1"/>
</dbReference>
<gene>
    <name evidence="1" type="ORF">JHL17_25640</name>
</gene>
<dbReference type="PANTHER" id="PTHR43861:SF6">
    <property type="entry name" value="METHYLTRANSFERASE TYPE 11"/>
    <property type="match status" value="1"/>
</dbReference>
<dbReference type="CDD" id="cd02440">
    <property type="entry name" value="AdoMet_MTases"/>
    <property type="match status" value="1"/>
</dbReference>
<dbReference type="EMBL" id="JAENHM010000069">
    <property type="protein sequence ID" value="MBK1840792.1"/>
    <property type="molecule type" value="Genomic_DNA"/>
</dbReference>
<dbReference type="Gene3D" id="3.40.50.150">
    <property type="entry name" value="Vaccinia Virus protein VP39"/>
    <property type="match status" value="1"/>
</dbReference>
<keyword evidence="1" id="KW-0489">Methyltransferase</keyword>